<dbReference type="InterPro" id="IPR000627">
    <property type="entry name" value="Intradiol_dOase_C"/>
</dbReference>
<comment type="caution">
    <text evidence="6">The sequence shown here is derived from an EMBL/GenBank/DDBJ whole genome shotgun (WGS) entry which is preliminary data.</text>
</comment>
<dbReference type="EMBL" id="BAABJQ010000027">
    <property type="protein sequence ID" value="GAA5196598.1"/>
    <property type="molecule type" value="Genomic_DNA"/>
</dbReference>
<dbReference type="Proteomes" id="UP001501570">
    <property type="component" value="Unassembled WGS sequence"/>
</dbReference>
<comment type="similarity">
    <text evidence="1">Belongs to the intradiol ring-cleavage dioxygenase family.</text>
</comment>
<dbReference type="InterPro" id="IPR015889">
    <property type="entry name" value="Intradiol_dOase_core"/>
</dbReference>
<dbReference type="PANTHER" id="PTHR33711">
    <property type="entry name" value="DIOXYGENASE, PUTATIVE (AFU_ORTHOLOGUE AFUA_2G02910)-RELATED"/>
    <property type="match status" value="1"/>
</dbReference>
<keyword evidence="2" id="KW-0223">Dioxygenase</keyword>
<dbReference type="RefSeq" id="WP_345636287.1">
    <property type="nucleotide sequence ID" value="NZ_BAABJQ010000027.1"/>
</dbReference>
<sequence length="237" mass="24011">MGTPQPTTPSQTVGPFFALPGALPWSDGPLVVPEGTPGAIRISGRVFDGAGEPVPDALIETWQADPDGRFAHPDDPRGQSSAPATGHNGSAANGSPANGSAPTGSAAGRDADASTGGLGAAGWALGHGLGFRGLGRCPTDPRGRYSILTLKPGPVPAPGGGTQAPHLDVTVLARGMLQRLVTRIYFPDEAAANDADPVLSSIEEPEVRAGLVAVAEDGGLRFDIHLQGADETAFFDL</sequence>
<accession>A0ABP9SIT9</accession>
<gene>
    <name evidence="6" type="primary">pcaG</name>
    <name evidence="6" type="ORF">GCM10023322_65900</name>
</gene>
<evidence type="ECO:0000256" key="1">
    <source>
        <dbReference type="ARBA" id="ARBA00007825"/>
    </source>
</evidence>
<protein>
    <submittedName>
        <fullName evidence="6">Protocatechuate 3,4-dioxygenase subunit alpha</fullName>
    </submittedName>
</protein>
<evidence type="ECO:0000256" key="2">
    <source>
        <dbReference type="ARBA" id="ARBA00022964"/>
    </source>
</evidence>
<organism evidence="6 7">
    <name type="scientific">Rugosimonospora acidiphila</name>
    <dbReference type="NCBI Taxonomy" id="556531"/>
    <lineage>
        <taxon>Bacteria</taxon>
        <taxon>Bacillati</taxon>
        <taxon>Actinomycetota</taxon>
        <taxon>Actinomycetes</taxon>
        <taxon>Micromonosporales</taxon>
        <taxon>Micromonosporaceae</taxon>
        <taxon>Rugosimonospora</taxon>
    </lineage>
</organism>
<feature type="domain" description="Intradiol ring-cleavage dioxygenases" evidence="5">
    <location>
        <begin position="39"/>
        <end position="76"/>
    </location>
</feature>
<evidence type="ECO:0000313" key="6">
    <source>
        <dbReference type="EMBL" id="GAA5196598.1"/>
    </source>
</evidence>
<reference evidence="7" key="1">
    <citation type="journal article" date="2019" name="Int. J. Syst. Evol. Microbiol.">
        <title>The Global Catalogue of Microorganisms (GCM) 10K type strain sequencing project: providing services to taxonomists for standard genome sequencing and annotation.</title>
        <authorList>
            <consortium name="The Broad Institute Genomics Platform"/>
            <consortium name="The Broad Institute Genome Sequencing Center for Infectious Disease"/>
            <person name="Wu L."/>
            <person name="Ma J."/>
        </authorList>
    </citation>
    <scope>NUCLEOTIDE SEQUENCE [LARGE SCALE GENOMIC DNA]</scope>
    <source>
        <strain evidence="7">JCM 18304</strain>
    </source>
</reference>
<keyword evidence="3" id="KW-0560">Oxidoreductase</keyword>
<proteinExistence type="inferred from homology"/>
<evidence type="ECO:0000259" key="5">
    <source>
        <dbReference type="Pfam" id="PF00775"/>
    </source>
</evidence>
<evidence type="ECO:0000313" key="7">
    <source>
        <dbReference type="Proteomes" id="UP001501570"/>
    </source>
</evidence>
<evidence type="ECO:0000256" key="4">
    <source>
        <dbReference type="SAM" id="MobiDB-lite"/>
    </source>
</evidence>
<evidence type="ECO:0000256" key="3">
    <source>
        <dbReference type="ARBA" id="ARBA00023002"/>
    </source>
</evidence>
<name>A0ABP9SIT9_9ACTN</name>
<dbReference type="Gene3D" id="2.60.130.10">
    <property type="entry name" value="Aromatic compound dioxygenase"/>
    <property type="match status" value="1"/>
</dbReference>
<dbReference type="Pfam" id="PF00775">
    <property type="entry name" value="Dioxygenase_C"/>
    <property type="match status" value="1"/>
</dbReference>
<feature type="region of interest" description="Disordered" evidence="4">
    <location>
        <begin position="65"/>
        <end position="113"/>
    </location>
</feature>
<keyword evidence="7" id="KW-1185">Reference proteome</keyword>
<dbReference type="SUPFAM" id="SSF49482">
    <property type="entry name" value="Aromatic compound dioxygenase"/>
    <property type="match status" value="2"/>
</dbReference>
<dbReference type="InterPro" id="IPR050770">
    <property type="entry name" value="Intradiol_RC_Dioxygenase"/>
</dbReference>
<feature type="compositionally biased region" description="Basic and acidic residues" evidence="4">
    <location>
        <begin position="66"/>
        <end position="77"/>
    </location>
</feature>
<dbReference type="PANTHER" id="PTHR33711:SF9">
    <property type="entry name" value="PROTOCATECHUATE 3,4-DIOXYGENASE ALPHA CHAIN"/>
    <property type="match status" value="1"/>
</dbReference>
<feature type="compositionally biased region" description="Low complexity" evidence="4">
    <location>
        <begin position="88"/>
        <end position="102"/>
    </location>
</feature>